<comment type="caution">
    <text evidence="2">The sequence shown here is derived from an EMBL/GenBank/DDBJ whole genome shotgun (WGS) entry which is preliminary data.</text>
</comment>
<gene>
    <name evidence="2" type="ORF">Saso_25520</name>
</gene>
<sequence length="110" mass="12154">MARWTPRPDGGRPEGRECVHIETAEPEATPQSVVCRQCVVLGHDWVALRVCLTCGYVGCCDSSRHGHATAHFESSGHPLMRSAEHGDEWAWCFVDELYLQPCDVSRASTG</sequence>
<dbReference type="EMBL" id="BNEB01000002">
    <property type="protein sequence ID" value="GHI60902.1"/>
    <property type="molecule type" value="Genomic_DNA"/>
</dbReference>
<dbReference type="PROSITE" id="PS50271">
    <property type="entry name" value="ZF_UBP"/>
    <property type="match status" value="1"/>
</dbReference>
<dbReference type="GeneID" id="91470440"/>
<keyword evidence="3" id="KW-1185">Reference proteome</keyword>
<reference evidence="3" key="1">
    <citation type="submission" date="2023-07" db="EMBL/GenBank/DDBJ databases">
        <title>Whole genome shotgun sequence of Streptomyces cacaoi subsp. asoensis NBRC 13813.</title>
        <authorList>
            <person name="Komaki H."/>
            <person name="Tamura T."/>
        </authorList>
    </citation>
    <scope>NUCLEOTIDE SEQUENCE [LARGE SCALE GENOMIC DNA]</scope>
    <source>
        <strain evidence="3">NBRC 13813</strain>
    </source>
</reference>
<evidence type="ECO:0000259" key="1">
    <source>
        <dbReference type="PROSITE" id="PS50271"/>
    </source>
</evidence>
<dbReference type="InterPro" id="IPR001607">
    <property type="entry name" value="Znf_UBP"/>
</dbReference>
<evidence type="ECO:0000313" key="3">
    <source>
        <dbReference type="Proteomes" id="UP000649259"/>
    </source>
</evidence>
<dbReference type="RefSeq" id="WP_189919450.1">
    <property type="nucleotide sequence ID" value="NZ_BMSI01000002.1"/>
</dbReference>
<dbReference type="Gene3D" id="3.30.40.10">
    <property type="entry name" value="Zinc/RING finger domain, C3HC4 (zinc finger)"/>
    <property type="match status" value="1"/>
</dbReference>
<protein>
    <recommendedName>
        <fullName evidence="1">UBP-type domain-containing protein</fullName>
    </recommendedName>
</protein>
<dbReference type="InterPro" id="IPR013083">
    <property type="entry name" value="Znf_RING/FYVE/PHD"/>
</dbReference>
<accession>A0ABQ3RYR6</accession>
<feature type="domain" description="UBP-type" evidence="1">
    <location>
        <begin position="16"/>
        <end position="110"/>
    </location>
</feature>
<proteinExistence type="predicted"/>
<dbReference type="SUPFAM" id="SSF57850">
    <property type="entry name" value="RING/U-box"/>
    <property type="match status" value="1"/>
</dbReference>
<dbReference type="Pfam" id="PF02148">
    <property type="entry name" value="zf-UBP"/>
    <property type="match status" value="1"/>
</dbReference>
<evidence type="ECO:0000313" key="2">
    <source>
        <dbReference type="EMBL" id="GHI60902.1"/>
    </source>
</evidence>
<organism evidence="2 3">
    <name type="scientific">Streptomyces asoensis</name>
    <dbReference type="NCBI Taxonomy" id="249586"/>
    <lineage>
        <taxon>Bacteria</taxon>
        <taxon>Bacillati</taxon>
        <taxon>Actinomycetota</taxon>
        <taxon>Actinomycetes</taxon>
        <taxon>Kitasatosporales</taxon>
        <taxon>Streptomycetaceae</taxon>
        <taxon>Streptomyces</taxon>
    </lineage>
</organism>
<dbReference type="Proteomes" id="UP000649259">
    <property type="component" value="Unassembled WGS sequence"/>
</dbReference>
<name>A0ABQ3RYR6_9ACTN</name>